<evidence type="ECO:0000256" key="4">
    <source>
        <dbReference type="ARBA" id="ARBA00022519"/>
    </source>
</evidence>
<comment type="similarity">
    <text evidence="8 9">Belongs to the TRAP transporter small permease family.</text>
</comment>
<feature type="domain" description="Tripartite ATP-independent periplasmic transporters DctQ component" evidence="10">
    <location>
        <begin position="51"/>
        <end position="183"/>
    </location>
</feature>
<dbReference type="EMBL" id="FMYQ01000017">
    <property type="protein sequence ID" value="SDD31852.1"/>
    <property type="molecule type" value="Genomic_DNA"/>
</dbReference>
<dbReference type="PANTHER" id="PTHR35011:SF10">
    <property type="entry name" value="TRAP TRANSPORTER SMALL PERMEASE PROTEIN"/>
    <property type="match status" value="1"/>
</dbReference>
<dbReference type="STRING" id="416944.SAMN05421548_117136"/>
<keyword evidence="12" id="KW-1185">Reference proteome</keyword>
<dbReference type="AlphaFoldDB" id="A0A1G6TRR6"/>
<evidence type="ECO:0000256" key="1">
    <source>
        <dbReference type="ARBA" id="ARBA00004429"/>
    </source>
</evidence>
<feature type="transmembrane region" description="Helical" evidence="9">
    <location>
        <begin position="77"/>
        <end position="97"/>
    </location>
</feature>
<dbReference type="GO" id="GO:0022857">
    <property type="term" value="F:transmembrane transporter activity"/>
    <property type="evidence" value="ECO:0007669"/>
    <property type="project" value="UniProtKB-UniRule"/>
</dbReference>
<reference evidence="12" key="1">
    <citation type="submission" date="2016-09" db="EMBL/GenBank/DDBJ databases">
        <authorList>
            <person name="Varghese N."/>
            <person name="Submissions S."/>
        </authorList>
    </citation>
    <scope>NUCLEOTIDE SEQUENCE [LARGE SCALE GENOMIC DNA]</scope>
    <source>
        <strain evidence="12">TNe-862</strain>
    </source>
</reference>
<gene>
    <name evidence="11" type="ORF">SAMN05421548_117136</name>
</gene>
<evidence type="ECO:0000313" key="11">
    <source>
        <dbReference type="EMBL" id="SDD31852.1"/>
    </source>
</evidence>
<keyword evidence="5 9" id="KW-0812">Transmembrane</keyword>
<feature type="transmembrane region" description="Helical" evidence="9">
    <location>
        <begin position="42"/>
        <end position="65"/>
    </location>
</feature>
<evidence type="ECO:0000256" key="6">
    <source>
        <dbReference type="ARBA" id="ARBA00022989"/>
    </source>
</evidence>
<dbReference type="Pfam" id="PF04290">
    <property type="entry name" value="DctQ"/>
    <property type="match status" value="1"/>
</dbReference>
<name>A0A1G6TRR6_9BURK</name>
<keyword evidence="6 9" id="KW-1133">Transmembrane helix</keyword>
<evidence type="ECO:0000256" key="8">
    <source>
        <dbReference type="ARBA" id="ARBA00038436"/>
    </source>
</evidence>
<comment type="subcellular location">
    <subcellularLocation>
        <location evidence="1 9">Cell inner membrane</location>
        <topology evidence="1 9">Multi-pass membrane protein</topology>
    </subcellularLocation>
</comment>
<keyword evidence="7 9" id="KW-0472">Membrane</keyword>
<protein>
    <recommendedName>
        <fullName evidence="9">TRAP transporter small permease protein</fullName>
    </recommendedName>
</protein>
<evidence type="ECO:0000313" key="12">
    <source>
        <dbReference type="Proteomes" id="UP000198908"/>
    </source>
</evidence>
<feature type="transmembrane region" description="Helical" evidence="9">
    <location>
        <begin position="117"/>
        <end position="137"/>
    </location>
</feature>
<evidence type="ECO:0000259" key="10">
    <source>
        <dbReference type="Pfam" id="PF04290"/>
    </source>
</evidence>
<evidence type="ECO:0000256" key="5">
    <source>
        <dbReference type="ARBA" id="ARBA00022692"/>
    </source>
</evidence>
<dbReference type="GO" id="GO:0005886">
    <property type="term" value="C:plasma membrane"/>
    <property type="evidence" value="ECO:0007669"/>
    <property type="project" value="UniProtKB-SubCell"/>
</dbReference>
<sequence>MKAGIVMAKAPETPEIAVRAFAGNETPGEETGESRIDWVCRWVTQLAVIALILMIATEVIARSVFHLSLEVTDELGGYALIVVTFVSLPTCQAQGAFHHVHFLDARLGPLARAVLRAVFSAVSLAAIAILCWQFVLFALTSWQSGDVAATTLLTPLWIPRAIMCFGSACLCLSLCRTLHRDWRCIANLLHGRNA</sequence>
<feature type="transmembrane region" description="Helical" evidence="9">
    <location>
        <begin position="157"/>
        <end position="175"/>
    </location>
</feature>
<dbReference type="GO" id="GO:0015740">
    <property type="term" value="P:C4-dicarboxylate transport"/>
    <property type="evidence" value="ECO:0007669"/>
    <property type="project" value="TreeGrafter"/>
</dbReference>
<dbReference type="OrthoDB" id="26202at2"/>
<keyword evidence="3" id="KW-1003">Cell membrane</keyword>
<dbReference type="InterPro" id="IPR007387">
    <property type="entry name" value="TRAP_DctQ"/>
</dbReference>
<evidence type="ECO:0000256" key="9">
    <source>
        <dbReference type="RuleBase" id="RU369079"/>
    </source>
</evidence>
<evidence type="ECO:0000256" key="3">
    <source>
        <dbReference type="ARBA" id="ARBA00022475"/>
    </source>
</evidence>
<dbReference type="InterPro" id="IPR055348">
    <property type="entry name" value="DctQ"/>
</dbReference>
<proteinExistence type="inferred from homology"/>
<comment type="subunit">
    <text evidence="9">The complex comprises the extracytoplasmic solute receptor protein and the two transmembrane proteins.</text>
</comment>
<keyword evidence="4 9" id="KW-0997">Cell inner membrane</keyword>
<organism evidence="11 12">
    <name type="scientific">Paraburkholderia lycopersici</name>
    <dbReference type="NCBI Taxonomy" id="416944"/>
    <lineage>
        <taxon>Bacteria</taxon>
        <taxon>Pseudomonadati</taxon>
        <taxon>Pseudomonadota</taxon>
        <taxon>Betaproteobacteria</taxon>
        <taxon>Burkholderiales</taxon>
        <taxon>Burkholderiaceae</taxon>
        <taxon>Paraburkholderia</taxon>
    </lineage>
</organism>
<dbReference type="Proteomes" id="UP000198908">
    <property type="component" value="Unassembled WGS sequence"/>
</dbReference>
<accession>A0A1G6TRR6</accession>
<dbReference type="PANTHER" id="PTHR35011">
    <property type="entry name" value="2,3-DIKETO-L-GULONATE TRAP TRANSPORTER SMALL PERMEASE PROTEIN YIAM"/>
    <property type="match status" value="1"/>
</dbReference>
<comment type="function">
    <text evidence="9">Part of the tripartite ATP-independent periplasmic (TRAP) transport system.</text>
</comment>
<keyword evidence="2 9" id="KW-0813">Transport</keyword>
<evidence type="ECO:0000256" key="2">
    <source>
        <dbReference type="ARBA" id="ARBA00022448"/>
    </source>
</evidence>
<evidence type="ECO:0000256" key="7">
    <source>
        <dbReference type="ARBA" id="ARBA00023136"/>
    </source>
</evidence>